<name>A0A482WBG1_ASBVE</name>
<accession>A0A482WBG1</accession>
<feature type="compositionally biased region" description="Basic residues" evidence="1">
    <location>
        <begin position="188"/>
        <end position="198"/>
    </location>
</feature>
<evidence type="ECO:0000313" key="4">
    <source>
        <dbReference type="Proteomes" id="UP000292052"/>
    </source>
</evidence>
<dbReference type="GO" id="GO:0003824">
    <property type="term" value="F:catalytic activity"/>
    <property type="evidence" value="ECO:0007669"/>
    <property type="project" value="InterPro"/>
</dbReference>
<evidence type="ECO:0000313" key="3">
    <source>
        <dbReference type="EMBL" id="RZC42345.1"/>
    </source>
</evidence>
<dbReference type="Proteomes" id="UP000292052">
    <property type="component" value="Unassembled WGS sequence"/>
</dbReference>
<dbReference type="EMBL" id="QDEB01008846">
    <property type="protein sequence ID" value="RZC42345.1"/>
    <property type="molecule type" value="Genomic_DNA"/>
</dbReference>
<keyword evidence="4" id="KW-1185">Reference proteome</keyword>
<feature type="domain" description="Endonuclease/exonuclease/phosphatase" evidence="2">
    <location>
        <begin position="41"/>
        <end position="96"/>
    </location>
</feature>
<protein>
    <submittedName>
        <fullName evidence="3">Exo endo phos 2 domain containing protein</fullName>
    </submittedName>
</protein>
<reference evidence="3 4" key="1">
    <citation type="submission" date="2017-03" db="EMBL/GenBank/DDBJ databases">
        <title>Genome of the blue death feigning beetle - Asbolus verrucosus.</title>
        <authorList>
            <person name="Rider S.D."/>
        </authorList>
    </citation>
    <scope>NUCLEOTIDE SEQUENCE [LARGE SCALE GENOMIC DNA]</scope>
    <source>
        <strain evidence="3">Butters</strain>
        <tissue evidence="3">Head and leg muscle</tissue>
    </source>
</reference>
<sequence length="198" mass="22835">RGREAMEVAIEEEEATRADVILFQEPYHTRADGWQRFGGRTGENNTEMIEALLRKITGTAIIIARDLNAKSEAWGGDITDDRGLSVMDLLDATNLLKTRRAMVESWEICPDDYLSDHKMISFNLINDMTTRRVAQGITTMREMVLYRADWNKFLETARRVIPKQLDITWAAEAAKKEPWKPAKQSIPIRRRREIKANE</sequence>
<organism evidence="3 4">
    <name type="scientific">Asbolus verrucosus</name>
    <name type="common">Desert ironclad beetle</name>
    <dbReference type="NCBI Taxonomy" id="1661398"/>
    <lineage>
        <taxon>Eukaryota</taxon>
        <taxon>Metazoa</taxon>
        <taxon>Ecdysozoa</taxon>
        <taxon>Arthropoda</taxon>
        <taxon>Hexapoda</taxon>
        <taxon>Insecta</taxon>
        <taxon>Pterygota</taxon>
        <taxon>Neoptera</taxon>
        <taxon>Endopterygota</taxon>
        <taxon>Coleoptera</taxon>
        <taxon>Polyphaga</taxon>
        <taxon>Cucujiformia</taxon>
        <taxon>Tenebrionidae</taxon>
        <taxon>Pimeliinae</taxon>
        <taxon>Asbolus</taxon>
    </lineage>
</organism>
<dbReference type="InterPro" id="IPR005135">
    <property type="entry name" value="Endo/exonuclease/phosphatase"/>
</dbReference>
<feature type="non-terminal residue" evidence="3">
    <location>
        <position position="1"/>
    </location>
</feature>
<dbReference type="InterPro" id="IPR036691">
    <property type="entry name" value="Endo/exonu/phosph_ase_sf"/>
</dbReference>
<dbReference type="OrthoDB" id="415822at2759"/>
<dbReference type="Pfam" id="PF14529">
    <property type="entry name" value="Exo_endo_phos_2"/>
    <property type="match status" value="1"/>
</dbReference>
<evidence type="ECO:0000259" key="2">
    <source>
        <dbReference type="Pfam" id="PF14529"/>
    </source>
</evidence>
<dbReference type="Gene3D" id="3.60.10.10">
    <property type="entry name" value="Endonuclease/exonuclease/phosphatase"/>
    <property type="match status" value="1"/>
</dbReference>
<gene>
    <name evidence="3" type="ORF">BDFB_010378</name>
</gene>
<feature type="region of interest" description="Disordered" evidence="1">
    <location>
        <begin position="176"/>
        <end position="198"/>
    </location>
</feature>
<comment type="caution">
    <text evidence="3">The sequence shown here is derived from an EMBL/GenBank/DDBJ whole genome shotgun (WGS) entry which is preliminary data.</text>
</comment>
<evidence type="ECO:0000256" key="1">
    <source>
        <dbReference type="SAM" id="MobiDB-lite"/>
    </source>
</evidence>
<proteinExistence type="predicted"/>
<dbReference type="SUPFAM" id="SSF56219">
    <property type="entry name" value="DNase I-like"/>
    <property type="match status" value="1"/>
</dbReference>
<dbReference type="AlphaFoldDB" id="A0A482WBG1"/>